<feature type="transmembrane region" description="Helical" evidence="1">
    <location>
        <begin position="172"/>
        <end position="196"/>
    </location>
</feature>
<dbReference type="OrthoDB" id="3350812at2759"/>
<dbReference type="AlphaFoldDB" id="M2SMH9"/>
<dbReference type="HOGENOM" id="CLU_880010_0_0_1"/>
<dbReference type="InterPro" id="IPR045340">
    <property type="entry name" value="DUF6533"/>
</dbReference>
<keyword evidence="1" id="KW-0472">Membrane</keyword>
<sequence length="316" mass="35956">MNTSTTTNTHVVAPWGYDLLPSQRDVRAQWKSQIFSSIVVGGYYWDTIISLPRDFQFIFQRKFNYATVLFIVNRVCCITTLTNFWLFAVYTGSQCLPVYKIAGILEPVTIFTSQALLLIRVRVLYQNNWYLLTFMVLFLFVGPLIDLIEAFRTTGFNLPGNVGCMFGPSSPYIYLVFLFQALFDCLCFILCMYKLFRVGQGGGFMRIGKEMVNGGLVYYIPNVVIQIATIILTQQKGIEDQFILPPAADGIASAQALRITRNLWWSGQKQKYRLEDPMSLTAIGSKEGSFPGEDRKVEDYRAFMSGHNNLCRVEIA</sequence>
<gene>
    <name evidence="3" type="ORF">COCHEDRAFT_1198415</name>
</gene>
<evidence type="ECO:0000313" key="4">
    <source>
        <dbReference type="Proteomes" id="UP000016936"/>
    </source>
</evidence>
<accession>M2SMH9</accession>
<feature type="transmembrane region" description="Helical" evidence="1">
    <location>
        <begin position="98"/>
        <end position="119"/>
    </location>
</feature>
<feature type="domain" description="DUF6533" evidence="2">
    <location>
        <begin position="44"/>
        <end position="76"/>
    </location>
</feature>
<dbReference type="Pfam" id="PF20151">
    <property type="entry name" value="DUF6533"/>
    <property type="match status" value="1"/>
</dbReference>
<proteinExistence type="predicted"/>
<feature type="transmembrane region" description="Helical" evidence="1">
    <location>
        <begin position="216"/>
        <end position="233"/>
    </location>
</feature>
<name>M2SMH9_COCH5</name>
<feature type="transmembrane region" description="Helical" evidence="1">
    <location>
        <begin position="131"/>
        <end position="152"/>
    </location>
</feature>
<dbReference type="STRING" id="701091.M2SMH9"/>
<evidence type="ECO:0000259" key="2">
    <source>
        <dbReference type="Pfam" id="PF20151"/>
    </source>
</evidence>
<evidence type="ECO:0000256" key="1">
    <source>
        <dbReference type="SAM" id="Phobius"/>
    </source>
</evidence>
<dbReference type="eggNOG" id="ENOG502T2CM">
    <property type="taxonomic scope" value="Eukaryota"/>
</dbReference>
<dbReference type="OMA" id="YWDTIIS"/>
<feature type="transmembrane region" description="Helical" evidence="1">
    <location>
        <begin position="63"/>
        <end position="86"/>
    </location>
</feature>
<keyword evidence="1" id="KW-0812">Transmembrane</keyword>
<keyword evidence="4" id="KW-1185">Reference proteome</keyword>
<organism evidence="3 4">
    <name type="scientific">Cochliobolus heterostrophus (strain C5 / ATCC 48332 / race O)</name>
    <name type="common">Southern corn leaf blight fungus</name>
    <name type="synonym">Bipolaris maydis</name>
    <dbReference type="NCBI Taxonomy" id="701091"/>
    <lineage>
        <taxon>Eukaryota</taxon>
        <taxon>Fungi</taxon>
        <taxon>Dikarya</taxon>
        <taxon>Ascomycota</taxon>
        <taxon>Pezizomycotina</taxon>
        <taxon>Dothideomycetes</taxon>
        <taxon>Pleosporomycetidae</taxon>
        <taxon>Pleosporales</taxon>
        <taxon>Pleosporineae</taxon>
        <taxon>Pleosporaceae</taxon>
        <taxon>Bipolaris</taxon>
    </lineage>
</organism>
<evidence type="ECO:0000313" key="3">
    <source>
        <dbReference type="EMBL" id="EMD86540.1"/>
    </source>
</evidence>
<reference evidence="3 4" key="1">
    <citation type="journal article" date="2012" name="PLoS Pathog.">
        <title>Diverse lifestyles and strategies of plant pathogenesis encoded in the genomes of eighteen Dothideomycetes fungi.</title>
        <authorList>
            <person name="Ohm R.A."/>
            <person name="Feau N."/>
            <person name="Henrissat B."/>
            <person name="Schoch C.L."/>
            <person name="Horwitz B.A."/>
            <person name="Barry K.W."/>
            <person name="Condon B.J."/>
            <person name="Copeland A.C."/>
            <person name="Dhillon B."/>
            <person name="Glaser F."/>
            <person name="Hesse C.N."/>
            <person name="Kosti I."/>
            <person name="LaButti K."/>
            <person name="Lindquist E.A."/>
            <person name="Lucas S."/>
            <person name="Salamov A.A."/>
            <person name="Bradshaw R.E."/>
            <person name="Ciuffetti L."/>
            <person name="Hamelin R.C."/>
            <person name="Kema G.H.J."/>
            <person name="Lawrence C."/>
            <person name="Scott J.A."/>
            <person name="Spatafora J.W."/>
            <person name="Turgeon B.G."/>
            <person name="de Wit P.J.G.M."/>
            <person name="Zhong S."/>
            <person name="Goodwin S.B."/>
            <person name="Grigoriev I.V."/>
        </authorList>
    </citation>
    <scope>NUCLEOTIDE SEQUENCE [LARGE SCALE GENOMIC DNA]</scope>
    <source>
        <strain evidence="4">C5 / ATCC 48332 / race O</strain>
    </source>
</reference>
<reference evidence="4" key="2">
    <citation type="journal article" date="2013" name="PLoS Genet.">
        <title>Comparative genome structure, secondary metabolite, and effector coding capacity across Cochliobolus pathogens.</title>
        <authorList>
            <person name="Condon B.J."/>
            <person name="Leng Y."/>
            <person name="Wu D."/>
            <person name="Bushley K.E."/>
            <person name="Ohm R.A."/>
            <person name="Otillar R."/>
            <person name="Martin J."/>
            <person name="Schackwitz W."/>
            <person name="Grimwood J."/>
            <person name="MohdZainudin N."/>
            <person name="Xue C."/>
            <person name="Wang R."/>
            <person name="Manning V.A."/>
            <person name="Dhillon B."/>
            <person name="Tu Z.J."/>
            <person name="Steffenson B.J."/>
            <person name="Salamov A."/>
            <person name="Sun H."/>
            <person name="Lowry S."/>
            <person name="LaButti K."/>
            <person name="Han J."/>
            <person name="Copeland A."/>
            <person name="Lindquist E."/>
            <person name="Barry K."/>
            <person name="Schmutz J."/>
            <person name="Baker S.E."/>
            <person name="Ciuffetti L.M."/>
            <person name="Grigoriev I.V."/>
            <person name="Zhong S."/>
            <person name="Turgeon B.G."/>
        </authorList>
    </citation>
    <scope>NUCLEOTIDE SEQUENCE [LARGE SCALE GENOMIC DNA]</scope>
    <source>
        <strain evidence="4">C5 / ATCC 48332 / race O</strain>
    </source>
</reference>
<protein>
    <recommendedName>
        <fullName evidence="2">DUF6533 domain-containing protein</fullName>
    </recommendedName>
</protein>
<keyword evidence="1" id="KW-1133">Transmembrane helix</keyword>
<dbReference type="Proteomes" id="UP000016936">
    <property type="component" value="Unassembled WGS sequence"/>
</dbReference>
<dbReference type="EMBL" id="KB445585">
    <property type="protein sequence ID" value="EMD86540.1"/>
    <property type="molecule type" value="Genomic_DNA"/>
</dbReference>